<dbReference type="GO" id="GO:0008237">
    <property type="term" value="F:metallopeptidase activity"/>
    <property type="evidence" value="ECO:0007669"/>
    <property type="project" value="InterPro"/>
</dbReference>
<dbReference type="Pfam" id="PF19290">
    <property type="entry name" value="PmbA_TldD_2nd"/>
    <property type="match status" value="1"/>
</dbReference>
<feature type="region of interest" description="Disordered" evidence="2">
    <location>
        <begin position="87"/>
        <end position="150"/>
    </location>
</feature>
<keyword evidence="7" id="KW-1185">Reference proteome</keyword>
<dbReference type="Gene3D" id="3.30.2290.10">
    <property type="entry name" value="PmbA/TldD superfamily"/>
    <property type="match status" value="1"/>
</dbReference>
<evidence type="ECO:0000259" key="3">
    <source>
        <dbReference type="Pfam" id="PF01523"/>
    </source>
</evidence>
<dbReference type="RefSeq" id="WP_090112192.1">
    <property type="nucleotide sequence ID" value="NZ_FNAT01000003.1"/>
</dbReference>
<dbReference type="SUPFAM" id="SSF111283">
    <property type="entry name" value="Putative modulator of DNA gyrase, PmbA/TldD"/>
    <property type="match status" value="1"/>
</dbReference>
<feature type="domain" description="Metalloprotease TldD/E central" evidence="5">
    <location>
        <begin position="119"/>
        <end position="223"/>
    </location>
</feature>
<dbReference type="PANTHER" id="PTHR43421">
    <property type="entry name" value="METALLOPROTEASE PMBA"/>
    <property type="match status" value="1"/>
</dbReference>
<dbReference type="InterPro" id="IPR035068">
    <property type="entry name" value="TldD/PmbA_N"/>
</dbReference>
<dbReference type="GO" id="GO:0006508">
    <property type="term" value="P:proteolysis"/>
    <property type="evidence" value="ECO:0007669"/>
    <property type="project" value="InterPro"/>
</dbReference>
<dbReference type="Pfam" id="PF19289">
    <property type="entry name" value="PmbA_TldD_3rd"/>
    <property type="match status" value="1"/>
</dbReference>
<name>A0A1G7F0A6_9RHOB</name>
<feature type="region of interest" description="Disordered" evidence="2">
    <location>
        <begin position="207"/>
        <end position="233"/>
    </location>
</feature>
<feature type="compositionally biased region" description="Basic and acidic residues" evidence="2">
    <location>
        <begin position="104"/>
        <end position="116"/>
    </location>
</feature>
<dbReference type="InterPro" id="IPR002510">
    <property type="entry name" value="Metalloprtase-TldD/E_N"/>
</dbReference>
<evidence type="ECO:0000256" key="2">
    <source>
        <dbReference type="SAM" id="MobiDB-lite"/>
    </source>
</evidence>
<dbReference type="AlphaFoldDB" id="A0A1G7F0A6"/>
<feature type="compositionally biased region" description="Basic and acidic residues" evidence="2">
    <location>
        <begin position="207"/>
        <end position="221"/>
    </location>
</feature>
<dbReference type="InterPro" id="IPR045570">
    <property type="entry name" value="Metalloprtase-TldD/E_cen_dom"/>
</dbReference>
<reference evidence="7" key="1">
    <citation type="submission" date="2016-10" db="EMBL/GenBank/DDBJ databases">
        <authorList>
            <person name="Varghese N."/>
            <person name="Submissions S."/>
        </authorList>
    </citation>
    <scope>NUCLEOTIDE SEQUENCE [LARGE SCALE GENOMIC DNA]</scope>
    <source>
        <strain evidence="7">DSM 21424</strain>
    </source>
</reference>
<proteinExistence type="inferred from homology"/>
<gene>
    <name evidence="6" type="ORF">SAMN04488567_2371</name>
</gene>
<feature type="domain" description="Metalloprotease TldD/E C-terminal" evidence="4">
    <location>
        <begin position="231"/>
        <end position="447"/>
    </location>
</feature>
<accession>A0A1G7F0A6</accession>
<dbReference type="OrthoDB" id="9803618at2"/>
<dbReference type="GO" id="GO:0005829">
    <property type="term" value="C:cytosol"/>
    <property type="evidence" value="ECO:0007669"/>
    <property type="project" value="TreeGrafter"/>
</dbReference>
<feature type="domain" description="Metalloprotease TldD/E N-terminal" evidence="3">
    <location>
        <begin position="24"/>
        <end position="88"/>
    </location>
</feature>
<evidence type="ECO:0000256" key="1">
    <source>
        <dbReference type="ARBA" id="ARBA00005836"/>
    </source>
</evidence>
<dbReference type="STRING" id="521013.SAMN04488567_2371"/>
<protein>
    <submittedName>
        <fullName evidence="6">PmbA protein</fullName>
    </submittedName>
</protein>
<evidence type="ECO:0000259" key="4">
    <source>
        <dbReference type="Pfam" id="PF19289"/>
    </source>
</evidence>
<dbReference type="InterPro" id="IPR047657">
    <property type="entry name" value="PmbA"/>
</dbReference>
<dbReference type="PANTHER" id="PTHR43421:SF1">
    <property type="entry name" value="METALLOPROTEASE PMBA"/>
    <property type="match status" value="1"/>
</dbReference>
<comment type="similarity">
    <text evidence="1">Belongs to the peptidase U62 family.</text>
</comment>
<evidence type="ECO:0000313" key="7">
    <source>
        <dbReference type="Proteomes" id="UP000198922"/>
    </source>
</evidence>
<dbReference type="Proteomes" id="UP000198922">
    <property type="component" value="Unassembled WGS sequence"/>
</dbReference>
<evidence type="ECO:0000259" key="5">
    <source>
        <dbReference type="Pfam" id="PF19290"/>
    </source>
</evidence>
<organism evidence="6 7">
    <name type="scientific">Limimaricola pyoseonensis</name>
    <dbReference type="NCBI Taxonomy" id="521013"/>
    <lineage>
        <taxon>Bacteria</taxon>
        <taxon>Pseudomonadati</taxon>
        <taxon>Pseudomonadota</taxon>
        <taxon>Alphaproteobacteria</taxon>
        <taxon>Rhodobacterales</taxon>
        <taxon>Paracoccaceae</taxon>
        <taxon>Limimaricola</taxon>
    </lineage>
</organism>
<dbReference type="InterPro" id="IPR036059">
    <property type="entry name" value="TldD/PmbA_sf"/>
</dbReference>
<dbReference type="EMBL" id="FNAT01000003">
    <property type="protein sequence ID" value="SDE69363.1"/>
    <property type="molecule type" value="Genomic_DNA"/>
</dbReference>
<sequence length="448" mass="47359">MTVSLADLTDRMLACARRAGAEAADAVAVDGTSVSIDVREGRLEQAERSEGVDIGLRVLIGRRQAMVSSSDARDATIEQMAERAVAMAREAPEDPHAGLADPDQLARDTDSSRLEMSDPTPEPDPAALEEDARRAEAAARGVAGVTQVQGASAGYGRRRIHLAASNGFSGGYERSDRAISCVAVSGEGLGMERDWDGDARIFQSDLREPEEIGRTAGERAAARQGPRRPRTGKYPVLFDERISSSLIGHLLAAANGGAIARGSSWLLNREGSQVLPRGLSVIEEPHRARASGSRLFDGEGLPTRERALVDDGVLTGWVLDLATARKLGLESTGNAARGTSAPPSPAITNIRLTEGTATRDDLIAQMGTGLLVTSMIGSTINPNTGDYSRGASGFWVEKGEILHPVNECTIAGNLRDMLMALVPANDARQHLSRVVPSLLIDGMTIAGD</sequence>
<dbReference type="InterPro" id="IPR045569">
    <property type="entry name" value="Metalloprtase-TldD/E_C"/>
</dbReference>
<evidence type="ECO:0000313" key="6">
    <source>
        <dbReference type="EMBL" id="SDE69363.1"/>
    </source>
</evidence>
<dbReference type="Pfam" id="PF01523">
    <property type="entry name" value="PmbA_TldD_1st"/>
    <property type="match status" value="1"/>
</dbReference>